<evidence type="ECO:0000313" key="3">
    <source>
        <dbReference type="Proteomes" id="UP000177515"/>
    </source>
</evidence>
<sequence length="86" mass="8414">MSAVEAMAAMAEPAGPGAACPQEHPRAGYAGLAPLCCNPLAALAAFARVGGWSPPLPERGEAADAAAGAPARVPRETPLAPAQGGR</sequence>
<dbReference type="EMBL" id="CP017754">
    <property type="protein sequence ID" value="AOZ04661.1"/>
    <property type="molecule type" value="Genomic_DNA"/>
</dbReference>
<name>A0A1D9HXU3_9BURK</name>
<dbReference type="RefSeq" id="WP_071010562.1">
    <property type="nucleotide sequence ID" value="NZ_CP017754.1"/>
</dbReference>
<reference evidence="2 3" key="1">
    <citation type="submission" date="2016-10" db="EMBL/GenBank/DDBJ databases">
        <title>Complete genome sequences of three Cupriavidus strains isolated from various Malaysian environments.</title>
        <authorList>
            <person name="Abdullah A.A.-A."/>
            <person name="Shafie N.A.H."/>
            <person name="Lau N.S."/>
        </authorList>
    </citation>
    <scope>NUCLEOTIDE SEQUENCE [LARGE SCALE GENOMIC DNA]</scope>
    <source>
        <strain evidence="2 3">USMAA1020</strain>
    </source>
</reference>
<feature type="compositionally biased region" description="Low complexity" evidence="1">
    <location>
        <begin position="63"/>
        <end position="72"/>
    </location>
</feature>
<evidence type="ECO:0000256" key="1">
    <source>
        <dbReference type="SAM" id="MobiDB-lite"/>
    </source>
</evidence>
<organism evidence="2 3">
    <name type="scientific">Cupriavidus malaysiensis</name>
    <dbReference type="NCBI Taxonomy" id="367825"/>
    <lineage>
        <taxon>Bacteria</taxon>
        <taxon>Pseudomonadati</taxon>
        <taxon>Pseudomonadota</taxon>
        <taxon>Betaproteobacteria</taxon>
        <taxon>Burkholderiales</taxon>
        <taxon>Burkholderiaceae</taxon>
        <taxon>Cupriavidus</taxon>
    </lineage>
</organism>
<dbReference type="Proteomes" id="UP000177515">
    <property type="component" value="Chromosome 1"/>
</dbReference>
<evidence type="ECO:0000313" key="2">
    <source>
        <dbReference type="EMBL" id="AOZ04661.1"/>
    </source>
</evidence>
<gene>
    <name evidence="2" type="ORF">BKK80_01490</name>
</gene>
<proteinExistence type="predicted"/>
<keyword evidence="3" id="KW-1185">Reference proteome</keyword>
<protein>
    <submittedName>
        <fullName evidence="2">Uncharacterized protein</fullName>
    </submittedName>
</protein>
<feature type="region of interest" description="Disordered" evidence="1">
    <location>
        <begin position="53"/>
        <end position="86"/>
    </location>
</feature>
<accession>A0A1D9HXU3</accession>